<evidence type="ECO:0000313" key="1">
    <source>
        <dbReference type="EMBL" id="RCH84654.1"/>
    </source>
</evidence>
<accession>A0A367J3X1</accession>
<keyword evidence="2" id="KW-1185">Reference proteome</keyword>
<sequence>KNSLNNITSLYKGRKITLVPVYFANGDLNLPFAISKKKVQMEPWRYTEYRSELKPKEHYQNPAESSSLSSYEVTVPCSKRSILELLHLIIPPKPIPQITYEEFLTESELFKLVKQYFSDDWNFNQSKLNDLIGKDGSWGGTKQKGSKDNRIRGRTYNVVEASLRDFKWKDISNISQFRYLVRTTQPQYVTISYVRKSNTTESTTLYANTSSPV</sequence>
<dbReference type="EMBL" id="PJQL01002304">
    <property type="protein sequence ID" value="RCH84654.1"/>
    <property type="molecule type" value="Genomic_DNA"/>
</dbReference>
<comment type="caution">
    <text evidence="1">The sequence shown here is derived from an EMBL/GenBank/DDBJ whole genome shotgun (WGS) entry which is preliminary data.</text>
</comment>
<dbReference type="Proteomes" id="UP000252139">
    <property type="component" value="Unassembled WGS sequence"/>
</dbReference>
<protein>
    <submittedName>
        <fullName evidence="1">Uncharacterized protein</fullName>
    </submittedName>
</protein>
<proteinExistence type="predicted"/>
<evidence type="ECO:0000313" key="2">
    <source>
        <dbReference type="Proteomes" id="UP000252139"/>
    </source>
</evidence>
<gene>
    <name evidence="1" type="ORF">CU097_000830</name>
</gene>
<dbReference type="AlphaFoldDB" id="A0A367J3X1"/>
<dbReference type="OrthoDB" id="10337482at2759"/>
<name>A0A367J3X1_RHIAZ</name>
<organism evidence="1 2">
    <name type="scientific">Rhizopus azygosporus</name>
    <name type="common">Rhizopus microsporus var. azygosporus</name>
    <dbReference type="NCBI Taxonomy" id="86630"/>
    <lineage>
        <taxon>Eukaryota</taxon>
        <taxon>Fungi</taxon>
        <taxon>Fungi incertae sedis</taxon>
        <taxon>Mucoromycota</taxon>
        <taxon>Mucoromycotina</taxon>
        <taxon>Mucoromycetes</taxon>
        <taxon>Mucorales</taxon>
        <taxon>Mucorineae</taxon>
        <taxon>Rhizopodaceae</taxon>
        <taxon>Rhizopus</taxon>
    </lineage>
</organism>
<feature type="non-terminal residue" evidence="1">
    <location>
        <position position="1"/>
    </location>
</feature>
<reference evidence="1 2" key="1">
    <citation type="journal article" date="2018" name="G3 (Bethesda)">
        <title>Phylogenetic and Phylogenomic Definition of Rhizopus Species.</title>
        <authorList>
            <person name="Gryganskyi A.P."/>
            <person name="Golan J."/>
            <person name="Dolatabadi S."/>
            <person name="Mondo S."/>
            <person name="Robb S."/>
            <person name="Idnurm A."/>
            <person name="Muszewska A."/>
            <person name="Steczkiewicz K."/>
            <person name="Masonjones S."/>
            <person name="Liao H.L."/>
            <person name="Gajdeczka M.T."/>
            <person name="Anike F."/>
            <person name="Vuek A."/>
            <person name="Anishchenko I.M."/>
            <person name="Voigt K."/>
            <person name="de Hoog G.S."/>
            <person name="Smith M.E."/>
            <person name="Heitman J."/>
            <person name="Vilgalys R."/>
            <person name="Stajich J.E."/>
        </authorList>
    </citation>
    <scope>NUCLEOTIDE SEQUENCE [LARGE SCALE GENOMIC DNA]</scope>
    <source>
        <strain evidence="1 2">CBS 357.93</strain>
    </source>
</reference>